<dbReference type="Proteomes" id="UP001213000">
    <property type="component" value="Unassembled WGS sequence"/>
</dbReference>
<dbReference type="CDD" id="cd09272">
    <property type="entry name" value="RNase_HI_RT_Ty1"/>
    <property type="match status" value="1"/>
</dbReference>
<evidence type="ECO:0000313" key="1">
    <source>
        <dbReference type="EMBL" id="KAJ3557424.1"/>
    </source>
</evidence>
<name>A0AAD5VIE9_9AGAR</name>
<dbReference type="AlphaFoldDB" id="A0AAD5VIE9"/>
<evidence type="ECO:0000313" key="2">
    <source>
        <dbReference type="Proteomes" id="UP001213000"/>
    </source>
</evidence>
<dbReference type="EMBL" id="JANIEX010001484">
    <property type="protein sequence ID" value="KAJ3557424.1"/>
    <property type="molecule type" value="Genomic_DNA"/>
</dbReference>
<keyword evidence="2" id="KW-1185">Reference proteome</keyword>
<reference evidence="1" key="1">
    <citation type="submission" date="2022-07" db="EMBL/GenBank/DDBJ databases">
        <title>Genome Sequence of Leucocoprinus birnbaumii.</title>
        <authorList>
            <person name="Buettner E."/>
        </authorList>
    </citation>
    <scope>NUCLEOTIDE SEQUENCE</scope>
    <source>
        <strain evidence="1">VT141</strain>
    </source>
</reference>
<accession>A0AAD5VIE9</accession>
<proteinExistence type="predicted"/>
<organism evidence="1 2">
    <name type="scientific">Leucocoprinus birnbaumii</name>
    <dbReference type="NCBI Taxonomy" id="56174"/>
    <lineage>
        <taxon>Eukaryota</taxon>
        <taxon>Fungi</taxon>
        <taxon>Dikarya</taxon>
        <taxon>Basidiomycota</taxon>
        <taxon>Agaricomycotina</taxon>
        <taxon>Agaricomycetes</taxon>
        <taxon>Agaricomycetidae</taxon>
        <taxon>Agaricales</taxon>
        <taxon>Agaricineae</taxon>
        <taxon>Agaricaceae</taxon>
        <taxon>Leucocoprinus</taxon>
    </lineage>
</organism>
<protein>
    <recommendedName>
        <fullName evidence="3">Copia protein</fullName>
    </recommendedName>
</protein>
<comment type="caution">
    <text evidence="1">The sequence shown here is derived from an EMBL/GenBank/DDBJ whole genome shotgun (WGS) entry which is preliminary data.</text>
</comment>
<gene>
    <name evidence="1" type="ORF">NP233_g11748</name>
</gene>
<sequence length="102" mass="11799">MWLSSFFNQASLPQNRPVSLFIDNNGAIDMTKTYRGHKHTKHIDIRHHFVKEKVEMGEFTPIYIPSEDNIADLLTKPLPRDATRNFTADLGLWDLGNESQMK</sequence>
<evidence type="ECO:0008006" key="3">
    <source>
        <dbReference type="Google" id="ProtNLM"/>
    </source>
</evidence>